<dbReference type="GO" id="GO:0005829">
    <property type="term" value="C:cytosol"/>
    <property type="evidence" value="ECO:0007669"/>
    <property type="project" value="TreeGrafter"/>
</dbReference>
<dbReference type="FunFam" id="1.10.10.10:FF:000005">
    <property type="entry name" value="Two-component system response regulator"/>
    <property type="match status" value="1"/>
</dbReference>
<dbReference type="PANTHER" id="PTHR48111:SF22">
    <property type="entry name" value="REGULATOR OF RPOS"/>
    <property type="match status" value="1"/>
</dbReference>
<keyword evidence="2" id="KW-0902">Two-component regulatory system</keyword>
<dbReference type="PROSITE" id="PS50110">
    <property type="entry name" value="RESPONSE_REGULATORY"/>
    <property type="match status" value="1"/>
</dbReference>
<evidence type="ECO:0000256" key="3">
    <source>
        <dbReference type="ARBA" id="ARBA00023015"/>
    </source>
</evidence>
<evidence type="ECO:0000256" key="4">
    <source>
        <dbReference type="ARBA" id="ARBA00023125"/>
    </source>
</evidence>
<evidence type="ECO:0000259" key="8">
    <source>
        <dbReference type="PROSITE" id="PS50110"/>
    </source>
</evidence>
<dbReference type="RefSeq" id="WP_068531207.1">
    <property type="nucleotide sequence ID" value="NZ_LVJH01000007.1"/>
</dbReference>
<feature type="modified residue" description="4-aspartylphosphate" evidence="6">
    <location>
        <position position="53"/>
    </location>
</feature>
<dbReference type="Pfam" id="PF00486">
    <property type="entry name" value="Trans_reg_C"/>
    <property type="match status" value="1"/>
</dbReference>
<keyword evidence="5" id="KW-0804">Transcription</keyword>
<dbReference type="SMART" id="SM00862">
    <property type="entry name" value="Trans_reg_C"/>
    <property type="match status" value="1"/>
</dbReference>
<name>A0A168MDK4_9BACL</name>
<dbReference type="SUPFAM" id="SSF46894">
    <property type="entry name" value="C-terminal effector domain of the bipartite response regulators"/>
    <property type="match status" value="1"/>
</dbReference>
<evidence type="ECO:0000256" key="1">
    <source>
        <dbReference type="ARBA" id="ARBA00022553"/>
    </source>
</evidence>
<dbReference type="Pfam" id="PF00072">
    <property type="entry name" value="Response_reg"/>
    <property type="match status" value="1"/>
</dbReference>
<protein>
    <recommendedName>
        <fullName evidence="12">DNA-binding response regulator</fullName>
    </recommendedName>
</protein>
<reference evidence="10 11" key="1">
    <citation type="submission" date="2016-03" db="EMBL/GenBank/DDBJ databases">
        <title>Draft genome sequence of Paenibacillus glacialis DSM 22343.</title>
        <authorList>
            <person name="Shin S.-K."/>
            <person name="Yi H."/>
        </authorList>
    </citation>
    <scope>NUCLEOTIDE SEQUENCE [LARGE SCALE GENOMIC DNA]</scope>
    <source>
        <strain evidence="10 11">DSM 22343</strain>
    </source>
</reference>
<feature type="DNA-binding region" description="OmpR/PhoB-type" evidence="7">
    <location>
        <begin position="128"/>
        <end position="226"/>
    </location>
</feature>
<dbReference type="SMART" id="SM00448">
    <property type="entry name" value="REC"/>
    <property type="match status" value="1"/>
</dbReference>
<proteinExistence type="predicted"/>
<dbReference type="GO" id="GO:0000976">
    <property type="term" value="F:transcription cis-regulatory region binding"/>
    <property type="evidence" value="ECO:0007669"/>
    <property type="project" value="TreeGrafter"/>
</dbReference>
<dbReference type="PANTHER" id="PTHR48111">
    <property type="entry name" value="REGULATOR OF RPOS"/>
    <property type="match status" value="1"/>
</dbReference>
<evidence type="ECO:0000313" key="11">
    <source>
        <dbReference type="Proteomes" id="UP000076967"/>
    </source>
</evidence>
<feature type="domain" description="OmpR/PhoB-type" evidence="9">
    <location>
        <begin position="128"/>
        <end position="226"/>
    </location>
</feature>
<dbReference type="CDD" id="cd00383">
    <property type="entry name" value="trans_reg_C"/>
    <property type="match status" value="1"/>
</dbReference>
<evidence type="ECO:0008006" key="12">
    <source>
        <dbReference type="Google" id="ProtNLM"/>
    </source>
</evidence>
<accession>A0A168MDK4</accession>
<evidence type="ECO:0000259" key="9">
    <source>
        <dbReference type="PROSITE" id="PS51755"/>
    </source>
</evidence>
<evidence type="ECO:0000256" key="6">
    <source>
        <dbReference type="PROSITE-ProRule" id="PRU00169"/>
    </source>
</evidence>
<dbReference type="PROSITE" id="PS51755">
    <property type="entry name" value="OMPR_PHOB"/>
    <property type="match status" value="1"/>
</dbReference>
<keyword evidence="4 7" id="KW-0238">DNA-binding</keyword>
<sequence length="228" mass="26202">MNEIILYVAYDTETAIAIVAALKEANYEVMKVNNNDEALKYAEIHEIDMLILDEGNEMNDYSVIREIRKSGKSVVVMILSNRMNAKDVVEAFNAGANDYITKPAQIEIVLVRIHNLFTLVSGERKGKALPITIGELTIEPKSRRVMRNSQEIHLTHKEYELLLYLARHVNEVCSREEILKQVWKYDYSLGTNVVDVYVRHLRVKLDKGFQHKMIHTSRGVGYLLEGPR</sequence>
<dbReference type="GO" id="GO:0032993">
    <property type="term" value="C:protein-DNA complex"/>
    <property type="evidence" value="ECO:0007669"/>
    <property type="project" value="TreeGrafter"/>
</dbReference>
<gene>
    <name evidence="10" type="ORF">PGLA_07815</name>
</gene>
<dbReference type="Gene3D" id="1.10.10.10">
    <property type="entry name" value="Winged helix-like DNA-binding domain superfamily/Winged helix DNA-binding domain"/>
    <property type="match status" value="1"/>
</dbReference>
<dbReference type="InterPro" id="IPR001867">
    <property type="entry name" value="OmpR/PhoB-type_DNA-bd"/>
</dbReference>
<dbReference type="GO" id="GO:0006355">
    <property type="term" value="P:regulation of DNA-templated transcription"/>
    <property type="evidence" value="ECO:0007669"/>
    <property type="project" value="InterPro"/>
</dbReference>
<dbReference type="Gene3D" id="3.40.50.2300">
    <property type="match status" value="1"/>
</dbReference>
<dbReference type="AlphaFoldDB" id="A0A168MDK4"/>
<keyword evidence="3" id="KW-0805">Transcription regulation</keyword>
<evidence type="ECO:0000256" key="7">
    <source>
        <dbReference type="PROSITE-ProRule" id="PRU01091"/>
    </source>
</evidence>
<dbReference type="GO" id="GO:0000156">
    <property type="term" value="F:phosphorelay response regulator activity"/>
    <property type="evidence" value="ECO:0007669"/>
    <property type="project" value="TreeGrafter"/>
</dbReference>
<dbReference type="InterPro" id="IPR039420">
    <property type="entry name" value="WalR-like"/>
</dbReference>
<dbReference type="STRING" id="494026.PGLA_07815"/>
<dbReference type="InterPro" id="IPR011006">
    <property type="entry name" value="CheY-like_superfamily"/>
</dbReference>
<dbReference type="InterPro" id="IPR036388">
    <property type="entry name" value="WH-like_DNA-bd_sf"/>
</dbReference>
<organism evidence="10 11">
    <name type="scientific">Paenibacillus glacialis</name>
    <dbReference type="NCBI Taxonomy" id="494026"/>
    <lineage>
        <taxon>Bacteria</taxon>
        <taxon>Bacillati</taxon>
        <taxon>Bacillota</taxon>
        <taxon>Bacilli</taxon>
        <taxon>Bacillales</taxon>
        <taxon>Paenibacillaceae</taxon>
        <taxon>Paenibacillus</taxon>
    </lineage>
</organism>
<comment type="caution">
    <text evidence="10">The sequence shown here is derived from an EMBL/GenBank/DDBJ whole genome shotgun (WGS) entry which is preliminary data.</text>
</comment>
<dbReference type="InterPro" id="IPR001789">
    <property type="entry name" value="Sig_transdc_resp-reg_receiver"/>
</dbReference>
<dbReference type="SUPFAM" id="SSF52172">
    <property type="entry name" value="CheY-like"/>
    <property type="match status" value="1"/>
</dbReference>
<dbReference type="Proteomes" id="UP000076967">
    <property type="component" value="Unassembled WGS sequence"/>
</dbReference>
<evidence type="ECO:0000256" key="2">
    <source>
        <dbReference type="ARBA" id="ARBA00023012"/>
    </source>
</evidence>
<dbReference type="InterPro" id="IPR016032">
    <property type="entry name" value="Sig_transdc_resp-reg_C-effctor"/>
</dbReference>
<keyword evidence="1 6" id="KW-0597">Phosphoprotein</keyword>
<evidence type="ECO:0000313" key="10">
    <source>
        <dbReference type="EMBL" id="OAB44548.1"/>
    </source>
</evidence>
<evidence type="ECO:0000256" key="5">
    <source>
        <dbReference type="ARBA" id="ARBA00023163"/>
    </source>
</evidence>
<dbReference type="EMBL" id="LVJH01000007">
    <property type="protein sequence ID" value="OAB44548.1"/>
    <property type="molecule type" value="Genomic_DNA"/>
</dbReference>
<keyword evidence="11" id="KW-1185">Reference proteome</keyword>
<feature type="domain" description="Response regulatory" evidence="8">
    <location>
        <begin position="4"/>
        <end position="117"/>
    </location>
</feature>